<evidence type="ECO:0000256" key="1">
    <source>
        <dbReference type="SAM" id="Coils"/>
    </source>
</evidence>
<organism evidence="2 3">
    <name type="scientific">Sipha flava</name>
    <name type="common">yellow sugarcane aphid</name>
    <dbReference type="NCBI Taxonomy" id="143950"/>
    <lineage>
        <taxon>Eukaryota</taxon>
        <taxon>Metazoa</taxon>
        <taxon>Ecdysozoa</taxon>
        <taxon>Arthropoda</taxon>
        <taxon>Hexapoda</taxon>
        <taxon>Insecta</taxon>
        <taxon>Pterygota</taxon>
        <taxon>Neoptera</taxon>
        <taxon>Paraneoptera</taxon>
        <taxon>Hemiptera</taxon>
        <taxon>Sternorrhyncha</taxon>
        <taxon>Aphidomorpha</taxon>
        <taxon>Aphidoidea</taxon>
        <taxon>Aphididae</taxon>
        <taxon>Sipha</taxon>
    </lineage>
</organism>
<evidence type="ECO:0000313" key="2">
    <source>
        <dbReference type="Proteomes" id="UP000694846"/>
    </source>
</evidence>
<evidence type="ECO:0000313" key="3">
    <source>
        <dbReference type="RefSeq" id="XP_025405469.1"/>
    </source>
</evidence>
<keyword evidence="2" id="KW-1185">Reference proteome</keyword>
<proteinExistence type="predicted"/>
<dbReference type="Proteomes" id="UP000694846">
    <property type="component" value="Unplaced"/>
</dbReference>
<sequence>MAMYGFSGFMLTLFSTAENSDNSINNYILIDDKASDEISENFGNIQFEVMDVMGHQSKENMTENNVTTSSKNTLKKSLKSLANEEAEQRIKKLKTNAEYERTLYELQI</sequence>
<accession>A0A8B8F3V4</accession>
<keyword evidence="1" id="KW-0175">Coiled coil</keyword>
<protein>
    <submittedName>
        <fullName evidence="3">Uncharacterized protein LOC112679770</fullName>
    </submittedName>
</protein>
<gene>
    <name evidence="3" type="primary">LOC112679770</name>
</gene>
<dbReference type="RefSeq" id="XP_025405469.1">
    <property type="nucleotide sequence ID" value="XM_025549684.1"/>
</dbReference>
<name>A0A8B8F3V4_9HEMI</name>
<feature type="coiled-coil region" evidence="1">
    <location>
        <begin position="76"/>
        <end position="103"/>
    </location>
</feature>
<dbReference type="GeneID" id="112679770"/>
<reference evidence="3" key="1">
    <citation type="submission" date="2025-08" db="UniProtKB">
        <authorList>
            <consortium name="RefSeq"/>
        </authorList>
    </citation>
    <scope>IDENTIFICATION</scope>
    <source>
        <tissue evidence="3">Whole body</tissue>
    </source>
</reference>
<dbReference type="AlphaFoldDB" id="A0A8B8F3V4"/>